<comment type="catalytic activity">
    <reaction evidence="6">
        <text>a quinone + sn-glycerol 3-phosphate = dihydroxyacetone phosphate + a quinol</text>
        <dbReference type="Rhea" id="RHEA:18977"/>
        <dbReference type="ChEBI" id="CHEBI:24646"/>
        <dbReference type="ChEBI" id="CHEBI:57597"/>
        <dbReference type="ChEBI" id="CHEBI:57642"/>
        <dbReference type="ChEBI" id="CHEBI:132124"/>
        <dbReference type="EC" id="1.1.5.3"/>
    </reaction>
</comment>
<dbReference type="NCBIfam" id="NF009906">
    <property type="entry name" value="PRK13369.1"/>
    <property type="match status" value="1"/>
</dbReference>
<dbReference type="GO" id="GO:0004368">
    <property type="term" value="F:glycerol-3-phosphate dehydrogenase (quinone) activity"/>
    <property type="evidence" value="ECO:0007669"/>
    <property type="project" value="UniProtKB-EC"/>
</dbReference>
<comment type="cofactor">
    <cofactor evidence="1 6">
        <name>FAD</name>
        <dbReference type="ChEBI" id="CHEBI:57692"/>
    </cofactor>
</comment>
<keyword evidence="3 6" id="KW-0285">Flavoprotein</keyword>
<dbReference type="EMBL" id="JBHRYR010000002">
    <property type="protein sequence ID" value="MFC3851768.1"/>
    <property type="molecule type" value="Genomic_DNA"/>
</dbReference>
<accession>A0ABV7ZT96</accession>
<feature type="domain" description="Alpha-glycerophosphate oxidase C-terminal" evidence="8">
    <location>
        <begin position="393"/>
        <end position="491"/>
    </location>
</feature>
<dbReference type="InterPro" id="IPR036188">
    <property type="entry name" value="FAD/NAD-bd_sf"/>
</dbReference>
<dbReference type="NCBIfam" id="NF008899">
    <property type="entry name" value="PRK12266.1"/>
    <property type="match status" value="1"/>
</dbReference>
<evidence type="ECO:0000256" key="1">
    <source>
        <dbReference type="ARBA" id="ARBA00001974"/>
    </source>
</evidence>
<dbReference type="Gene3D" id="6.10.250.1890">
    <property type="match status" value="1"/>
</dbReference>
<dbReference type="Pfam" id="PF16901">
    <property type="entry name" value="DAO_C"/>
    <property type="match status" value="1"/>
</dbReference>
<dbReference type="PANTHER" id="PTHR11985:SF15">
    <property type="entry name" value="GLYCEROL-3-PHOSPHATE DEHYDROGENASE, MITOCHONDRIAL"/>
    <property type="match status" value="1"/>
</dbReference>
<dbReference type="InterPro" id="IPR000447">
    <property type="entry name" value="G3P_DH_FAD-dep"/>
</dbReference>
<keyword evidence="5 6" id="KW-0560">Oxidoreductase</keyword>
<dbReference type="InterPro" id="IPR006076">
    <property type="entry name" value="FAD-dep_OxRdtase"/>
</dbReference>
<evidence type="ECO:0000313" key="9">
    <source>
        <dbReference type="EMBL" id="MFC3851768.1"/>
    </source>
</evidence>
<comment type="similarity">
    <text evidence="2 6">Belongs to the FAD-dependent glycerol-3-phosphate dehydrogenase family.</text>
</comment>
<dbReference type="Gene3D" id="1.10.8.870">
    <property type="entry name" value="Alpha-glycerophosphate oxidase, cap domain"/>
    <property type="match status" value="1"/>
</dbReference>
<dbReference type="Pfam" id="PF01266">
    <property type="entry name" value="DAO"/>
    <property type="match status" value="1"/>
</dbReference>
<reference evidence="10" key="1">
    <citation type="journal article" date="2019" name="Int. J. Syst. Evol. Microbiol.">
        <title>The Global Catalogue of Microorganisms (GCM) 10K type strain sequencing project: providing services to taxonomists for standard genome sequencing and annotation.</title>
        <authorList>
            <consortium name="The Broad Institute Genomics Platform"/>
            <consortium name="The Broad Institute Genome Sequencing Center for Infectious Disease"/>
            <person name="Wu L."/>
            <person name="Ma J."/>
        </authorList>
    </citation>
    <scope>NUCLEOTIDE SEQUENCE [LARGE SCALE GENOMIC DNA]</scope>
    <source>
        <strain evidence="10">IBRC 10765</strain>
    </source>
</reference>
<protein>
    <recommendedName>
        <fullName evidence="6">Glycerol-3-phosphate dehydrogenase</fullName>
        <ecNumber evidence="6">1.1.5.3</ecNumber>
    </recommendedName>
</protein>
<evidence type="ECO:0000256" key="2">
    <source>
        <dbReference type="ARBA" id="ARBA00007330"/>
    </source>
</evidence>
<dbReference type="PANTHER" id="PTHR11985">
    <property type="entry name" value="GLYCEROL-3-PHOSPHATE DEHYDROGENASE"/>
    <property type="match status" value="1"/>
</dbReference>
<dbReference type="EC" id="1.1.5.3" evidence="6"/>
<sequence>MSLNLDNQLNNDTVDLVVIGGGINGVGVAADAAGRGLSVALFEADDLASATSSWSSKLIHGGLRYLEHYEFRLVREALGEREVLLRMAPHLVTPLRFRMPHQDKVRPAWMIRIGLFMYDHLAKRATLPGSKGIRFDPAGPVTSAFKKGFEYSDCKVDDARLVVMNAKLAEQKGAHIATHHKVTGAKRVGDLWHVTVTPESGTAFVVKARAVVNAAGPWVRKVLDAMDNVTIDKTIRLVKGSHIIVPKIHDEDEAYILQNNDGRIVFVIPFHDKYSLIGTTDVDYHTDPRNPEIDDNEIDYLLKITHDYFNCSVSREDIVWTYSGVRPLMQGEREEGKAAAKVTRDYHFEVEDQKGKAPLLSIFGGKLTTYRKLSEAAIKGLKPYFPNMGPAWTASAILPGGEQLTTPEAYSDELMQRYVFLDRATARRLAFSYGRLAEQWLGKARQATDLGVRFGDLFKVEVDYLCDHEWAKTVDDIIWRRTKTGIGMSEENKQRLADYLSARGAVAKKTEQAVA</sequence>
<evidence type="ECO:0000259" key="8">
    <source>
        <dbReference type="Pfam" id="PF16901"/>
    </source>
</evidence>
<organism evidence="9 10">
    <name type="scientific">Saccharospirillum mangrovi</name>
    <dbReference type="NCBI Taxonomy" id="2161747"/>
    <lineage>
        <taxon>Bacteria</taxon>
        <taxon>Pseudomonadati</taxon>
        <taxon>Pseudomonadota</taxon>
        <taxon>Gammaproteobacteria</taxon>
        <taxon>Oceanospirillales</taxon>
        <taxon>Saccharospirillaceae</taxon>
        <taxon>Saccharospirillum</taxon>
    </lineage>
</organism>
<dbReference type="Gene3D" id="3.50.50.60">
    <property type="entry name" value="FAD/NAD(P)-binding domain"/>
    <property type="match status" value="1"/>
</dbReference>
<keyword evidence="10" id="KW-1185">Reference proteome</keyword>
<dbReference type="InterPro" id="IPR038299">
    <property type="entry name" value="DAO_C_sf"/>
</dbReference>
<evidence type="ECO:0000256" key="6">
    <source>
        <dbReference type="RuleBase" id="RU361217"/>
    </source>
</evidence>
<dbReference type="SUPFAM" id="SSF51905">
    <property type="entry name" value="FAD/NAD(P)-binding domain"/>
    <property type="match status" value="1"/>
</dbReference>
<dbReference type="Gene3D" id="3.30.9.10">
    <property type="entry name" value="D-Amino Acid Oxidase, subunit A, domain 2"/>
    <property type="match status" value="1"/>
</dbReference>
<name>A0ABV7ZT96_9GAMM</name>
<evidence type="ECO:0000259" key="7">
    <source>
        <dbReference type="Pfam" id="PF01266"/>
    </source>
</evidence>
<evidence type="ECO:0000256" key="3">
    <source>
        <dbReference type="ARBA" id="ARBA00022630"/>
    </source>
</evidence>
<dbReference type="InterPro" id="IPR031656">
    <property type="entry name" value="DAO_C"/>
</dbReference>
<evidence type="ECO:0000256" key="5">
    <source>
        <dbReference type="ARBA" id="ARBA00023002"/>
    </source>
</evidence>
<dbReference type="PRINTS" id="PR01001">
    <property type="entry name" value="FADG3PDH"/>
</dbReference>
<dbReference type="PROSITE" id="PS00977">
    <property type="entry name" value="FAD_G3PDH_1"/>
    <property type="match status" value="1"/>
</dbReference>
<evidence type="ECO:0000313" key="10">
    <source>
        <dbReference type="Proteomes" id="UP001595617"/>
    </source>
</evidence>
<proteinExistence type="inferred from homology"/>
<evidence type="ECO:0000256" key="4">
    <source>
        <dbReference type="ARBA" id="ARBA00022827"/>
    </source>
</evidence>
<comment type="caution">
    <text evidence="9">The sequence shown here is derived from an EMBL/GenBank/DDBJ whole genome shotgun (WGS) entry which is preliminary data.</text>
</comment>
<dbReference type="RefSeq" id="WP_380693153.1">
    <property type="nucleotide sequence ID" value="NZ_JBHRYR010000002.1"/>
</dbReference>
<feature type="domain" description="FAD dependent oxidoreductase" evidence="7">
    <location>
        <begin position="15"/>
        <end position="369"/>
    </location>
</feature>
<gene>
    <name evidence="9" type="primary">glpD</name>
    <name evidence="9" type="ORF">ACFOOG_02880</name>
</gene>
<keyword evidence="4" id="KW-0274">FAD</keyword>
<dbReference type="Proteomes" id="UP001595617">
    <property type="component" value="Unassembled WGS sequence"/>
</dbReference>